<comment type="similarity">
    <text evidence="2">Belongs to the Ro 60 kDa family.</text>
</comment>
<evidence type="ECO:0000313" key="9">
    <source>
        <dbReference type="Proteomes" id="UP000482800"/>
    </source>
</evidence>
<dbReference type="InterPro" id="IPR037214">
    <property type="entry name" value="TROVE_dom_sf"/>
</dbReference>
<dbReference type="SUPFAM" id="SSF53300">
    <property type="entry name" value="vWA-like"/>
    <property type="match status" value="1"/>
</dbReference>
<dbReference type="PANTHER" id="PTHR14202:SF0">
    <property type="entry name" value="RNA-BINDING PROTEIN RO60"/>
    <property type="match status" value="1"/>
</dbReference>
<evidence type="ECO:0000256" key="2">
    <source>
        <dbReference type="ARBA" id="ARBA00007814"/>
    </source>
</evidence>
<dbReference type="Gene3D" id="3.40.50.410">
    <property type="entry name" value="von Willebrand factor, type A domain"/>
    <property type="match status" value="1"/>
</dbReference>
<dbReference type="RefSeq" id="WP_173059533.1">
    <property type="nucleotide sequence ID" value="NZ_BAABGO010000028.1"/>
</dbReference>
<evidence type="ECO:0000256" key="4">
    <source>
        <dbReference type="ARBA" id="ARBA00022723"/>
    </source>
</evidence>
<dbReference type="Proteomes" id="UP000482800">
    <property type="component" value="Unassembled WGS sequence"/>
</dbReference>
<comment type="subcellular location">
    <subcellularLocation>
        <location evidence="1">Cytoplasm</location>
    </subcellularLocation>
</comment>
<dbReference type="PROSITE" id="PS50988">
    <property type="entry name" value="TROVE"/>
    <property type="match status" value="1"/>
</dbReference>
<evidence type="ECO:0000256" key="3">
    <source>
        <dbReference type="ARBA" id="ARBA00022490"/>
    </source>
</evidence>
<reference evidence="8 9" key="2">
    <citation type="submission" date="2020-03" db="EMBL/GenBank/DDBJ databases">
        <authorList>
            <person name="Ichikawa N."/>
            <person name="Kimura A."/>
            <person name="Kitahashi Y."/>
            <person name="Uohara A."/>
        </authorList>
    </citation>
    <scope>NUCLEOTIDE SEQUENCE [LARGE SCALE GENOMIC DNA]</scope>
    <source>
        <strain evidence="8 9">NBRC 108639</strain>
    </source>
</reference>
<evidence type="ECO:0000256" key="5">
    <source>
        <dbReference type="ARBA" id="ARBA00022884"/>
    </source>
</evidence>
<dbReference type="InterPro" id="IPR008858">
    <property type="entry name" value="TROVE_dom"/>
</dbReference>
<dbReference type="SUPFAM" id="SSF140864">
    <property type="entry name" value="TROVE domain-like"/>
    <property type="match status" value="1"/>
</dbReference>
<sequence length="530" mass="57305">MAKFNTTRTRAAAGNGPLAAEKTPSLRTYEGAPGFARDVKSELFLLAVANFVGEDTFYEKAGSRDGRFAGLVRQVAYADVDWLTAFLRWLRTDANLRSAPIVAAAEAVKARLDAGVHGGNRQLVTAVMARADEPGEFLAYWRSRFGRTVPLPVKNGLRDAVVRLYSERSLLKYDTGARGYRFADLIDLYRPAPKDERQSALFRHALDRRHHRADDVPAVLSMLRTRGELAALPVGERRAVLADPARLARAGMTWEALSGWLDGPMDKAAWEAMIPSMGIMALARNLRNFDEAGVSDQVAATVAARFADPAEVAKSRMFPFRWLAAYEQAPSPRWGHALDKALQASLSHLPAMPGRTLVLVDTSASMSSGGFSKHSKMTPVKAAAVFGVALAAKGERVDLHGFADGVFRHRVGKGASVIKEVAAFCKRIGEVGHGTQVAQSIRATFAGHDRVFVISDMQTMTGHHAGGVMQAVPRSVPLYGVNLGGYRPAAFDAGSPNRIEFGGLTDAMFRIVPLVEAGGDASWPWLAPQG</sequence>
<keyword evidence="9" id="KW-1185">Reference proteome</keyword>
<name>A0A6V8KEV5_9ACTN</name>
<dbReference type="GO" id="GO:0046872">
    <property type="term" value="F:metal ion binding"/>
    <property type="evidence" value="ECO:0007669"/>
    <property type="project" value="UniProtKB-KW"/>
</dbReference>
<dbReference type="GO" id="GO:1990904">
    <property type="term" value="C:ribonucleoprotein complex"/>
    <property type="evidence" value="ECO:0007669"/>
    <property type="project" value="UniProtKB-KW"/>
</dbReference>
<dbReference type="AlphaFoldDB" id="A0A6V8KEV5"/>
<dbReference type="GO" id="GO:0005737">
    <property type="term" value="C:cytoplasm"/>
    <property type="evidence" value="ECO:0007669"/>
    <property type="project" value="UniProtKB-SubCell"/>
</dbReference>
<keyword evidence="5" id="KW-0694">RNA-binding</keyword>
<dbReference type="EMBL" id="BLPF01000002">
    <property type="protein sequence ID" value="GFJ80991.1"/>
    <property type="molecule type" value="Genomic_DNA"/>
</dbReference>
<dbReference type="Pfam" id="PF05731">
    <property type="entry name" value="TROVE"/>
    <property type="match status" value="1"/>
</dbReference>
<comment type="caution">
    <text evidence="8">The sequence shown here is derived from an EMBL/GenBank/DDBJ whole genome shotgun (WGS) entry which is preliminary data.</text>
</comment>
<keyword evidence="3" id="KW-0963">Cytoplasm</keyword>
<gene>
    <name evidence="8" type="ORF">Phou_051710</name>
</gene>
<evidence type="ECO:0000313" key="8">
    <source>
        <dbReference type="EMBL" id="GFJ80991.1"/>
    </source>
</evidence>
<dbReference type="GO" id="GO:0003723">
    <property type="term" value="F:RNA binding"/>
    <property type="evidence" value="ECO:0007669"/>
    <property type="project" value="UniProtKB-KW"/>
</dbReference>
<organism evidence="8 9">
    <name type="scientific">Phytohabitans houttuyneae</name>
    <dbReference type="NCBI Taxonomy" id="1076126"/>
    <lineage>
        <taxon>Bacteria</taxon>
        <taxon>Bacillati</taxon>
        <taxon>Actinomycetota</taxon>
        <taxon>Actinomycetes</taxon>
        <taxon>Micromonosporales</taxon>
        <taxon>Micromonosporaceae</taxon>
    </lineage>
</organism>
<evidence type="ECO:0000256" key="6">
    <source>
        <dbReference type="ARBA" id="ARBA00023274"/>
    </source>
</evidence>
<protein>
    <submittedName>
        <fullName evidence="8">RNA-binding protein</fullName>
    </submittedName>
</protein>
<keyword evidence="4" id="KW-0479">Metal-binding</keyword>
<evidence type="ECO:0000259" key="7">
    <source>
        <dbReference type="PROSITE" id="PS50988"/>
    </source>
</evidence>
<proteinExistence type="inferred from homology"/>
<reference evidence="8 9" key="1">
    <citation type="submission" date="2020-03" db="EMBL/GenBank/DDBJ databases">
        <title>Whole genome shotgun sequence of Phytohabitans houttuyneae NBRC 108639.</title>
        <authorList>
            <person name="Komaki H."/>
            <person name="Tamura T."/>
        </authorList>
    </citation>
    <scope>NUCLEOTIDE SEQUENCE [LARGE SCALE GENOMIC DNA]</scope>
    <source>
        <strain evidence="8 9">NBRC 108639</strain>
    </source>
</reference>
<evidence type="ECO:0000256" key="1">
    <source>
        <dbReference type="ARBA" id="ARBA00004496"/>
    </source>
</evidence>
<dbReference type="PANTHER" id="PTHR14202">
    <property type="entry name" value="60 KDA RIBONUCLEOPROTEIN SSA/RO"/>
    <property type="match status" value="1"/>
</dbReference>
<keyword evidence="6" id="KW-0687">Ribonucleoprotein</keyword>
<feature type="domain" description="TROVE" evidence="7">
    <location>
        <begin position="26"/>
        <end position="354"/>
    </location>
</feature>
<dbReference type="InterPro" id="IPR040322">
    <property type="entry name" value="TROVE2"/>
</dbReference>
<dbReference type="InterPro" id="IPR036465">
    <property type="entry name" value="vWFA_dom_sf"/>
</dbReference>
<accession>A0A6V8KEV5</accession>